<evidence type="ECO:0000313" key="1">
    <source>
        <dbReference type="EMBL" id="SVA15850.1"/>
    </source>
</evidence>
<dbReference type="EMBL" id="UINC01004645">
    <property type="protein sequence ID" value="SVA15850.1"/>
    <property type="molecule type" value="Genomic_DNA"/>
</dbReference>
<organism evidence="1">
    <name type="scientific">marine metagenome</name>
    <dbReference type="NCBI Taxonomy" id="408172"/>
    <lineage>
        <taxon>unclassified sequences</taxon>
        <taxon>metagenomes</taxon>
        <taxon>ecological metagenomes</taxon>
    </lineage>
</organism>
<name>A0A381TIH6_9ZZZZ</name>
<accession>A0A381TIH6</accession>
<proteinExistence type="predicted"/>
<gene>
    <name evidence="1" type="ORF">METZ01_LOCUS68704</name>
</gene>
<protein>
    <submittedName>
        <fullName evidence="1">Uncharacterized protein</fullName>
    </submittedName>
</protein>
<sequence length="159" mass="18015">MALISCLFASLKLYPMRKKWQNAVVRAQNTNIGTDKELENVIGFLEDRLKYRLDYEFSLEKEPMRLTNVVYLTDASGKRISGKRTSKIKVTHVINGKVKYAGIYFKGQNFNVVEGDSIAGGRVKNIGKFGITVEKQGKDVFYDVETIPLDDQQTKLGDK</sequence>
<reference evidence="1" key="1">
    <citation type="submission" date="2018-05" db="EMBL/GenBank/DDBJ databases">
        <authorList>
            <person name="Lanie J.A."/>
            <person name="Ng W.-L."/>
            <person name="Kazmierczak K.M."/>
            <person name="Andrzejewski T.M."/>
            <person name="Davidsen T.M."/>
            <person name="Wayne K.J."/>
            <person name="Tettelin H."/>
            <person name="Glass J.I."/>
            <person name="Rusch D."/>
            <person name="Podicherti R."/>
            <person name="Tsui H.-C.T."/>
            <person name="Winkler M.E."/>
        </authorList>
    </citation>
    <scope>NUCLEOTIDE SEQUENCE</scope>
</reference>
<dbReference type="AlphaFoldDB" id="A0A381TIH6"/>